<dbReference type="SMART" id="SM00249">
    <property type="entry name" value="PHD"/>
    <property type="match status" value="2"/>
</dbReference>
<keyword evidence="8" id="KW-0547">Nucleotide-binding</keyword>
<evidence type="ECO:0000259" key="6">
    <source>
        <dbReference type="PROSITE" id="PS51192"/>
    </source>
</evidence>
<keyword evidence="3" id="KW-0378">Hydrolase</keyword>
<dbReference type="CDD" id="cd17919">
    <property type="entry name" value="DEXHc_Snf"/>
    <property type="match status" value="1"/>
</dbReference>
<keyword evidence="1" id="KW-0479">Metal-binding</keyword>
<reference evidence="8 9" key="1">
    <citation type="journal article" date="2021" name="MBio">
        <title>A New Model Trypanosomatid, Novymonas esmeraldas: Genomic Perception of Its 'Candidatus Pandoraea novymonadis' Endosymbiont.</title>
        <authorList>
            <person name="Zakharova A."/>
            <person name="Saura A."/>
            <person name="Butenko A."/>
            <person name="Podesvova L."/>
            <person name="Warmusova S."/>
            <person name="Kostygov A.Y."/>
            <person name="Nenarokova A."/>
            <person name="Lukes J."/>
            <person name="Opperdoes F.R."/>
            <person name="Yurchenko V."/>
        </authorList>
    </citation>
    <scope>NUCLEOTIDE SEQUENCE [LARGE SCALE GENOMIC DNA]</scope>
    <source>
        <strain evidence="8 9">E262AT.01</strain>
    </source>
</reference>
<feature type="region of interest" description="Disordered" evidence="5">
    <location>
        <begin position="972"/>
        <end position="1002"/>
    </location>
</feature>
<dbReference type="PROSITE" id="PS51194">
    <property type="entry name" value="HELICASE_CTER"/>
    <property type="match status" value="1"/>
</dbReference>
<evidence type="ECO:0000259" key="7">
    <source>
        <dbReference type="PROSITE" id="PS51194"/>
    </source>
</evidence>
<name>A0AAW0EK34_9TRYP</name>
<feature type="domain" description="Helicase C-terminal" evidence="7">
    <location>
        <begin position="586"/>
        <end position="738"/>
    </location>
</feature>
<evidence type="ECO:0000256" key="5">
    <source>
        <dbReference type="SAM" id="MobiDB-lite"/>
    </source>
</evidence>
<dbReference type="PROSITE" id="PS51192">
    <property type="entry name" value="HELICASE_ATP_BIND_1"/>
    <property type="match status" value="1"/>
</dbReference>
<accession>A0AAW0EK34</accession>
<feature type="compositionally biased region" description="Basic and acidic residues" evidence="5">
    <location>
        <begin position="791"/>
        <end position="802"/>
    </location>
</feature>
<dbReference type="GO" id="GO:0016787">
    <property type="term" value="F:hydrolase activity"/>
    <property type="evidence" value="ECO:0007669"/>
    <property type="project" value="UniProtKB-KW"/>
</dbReference>
<dbReference type="InterPro" id="IPR000330">
    <property type="entry name" value="SNF2_N"/>
</dbReference>
<dbReference type="InterPro" id="IPR013083">
    <property type="entry name" value="Znf_RING/FYVE/PHD"/>
</dbReference>
<feature type="region of interest" description="Disordered" evidence="5">
    <location>
        <begin position="11"/>
        <end position="87"/>
    </location>
</feature>
<feature type="region of interest" description="Disordered" evidence="5">
    <location>
        <begin position="766"/>
        <end position="802"/>
    </location>
</feature>
<dbReference type="CDD" id="cd18793">
    <property type="entry name" value="SF2_C_SNF"/>
    <property type="match status" value="1"/>
</dbReference>
<dbReference type="SMART" id="SM00487">
    <property type="entry name" value="DEXDc"/>
    <property type="match status" value="1"/>
</dbReference>
<dbReference type="InterPro" id="IPR038718">
    <property type="entry name" value="SNF2-like_sf"/>
</dbReference>
<keyword evidence="2" id="KW-0863">Zinc-finger</keyword>
<evidence type="ECO:0000256" key="3">
    <source>
        <dbReference type="ARBA" id="ARBA00022801"/>
    </source>
</evidence>
<dbReference type="Proteomes" id="UP001430356">
    <property type="component" value="Unassembled WGS sequence"/>
</dbReference>
<dbReference type="EMBL" id="JAECZO010000038">
    <property type="protein sequence ID" value="KAK7194518.1"/>
    <property type="molecule type" value="Genomic_DNA"/>
</dbReference>
<dbReference type="Gene3D" id="3.40.50.10810">
    <property type="entry name" value="Tandem AAA-ATPase domain"/>
    <property type="match status" value="1"/>
</dbReference>
<keyword evidence="8" id="KW-0067">ATP-binding</keyword>
<dbReference type="PANTHER" id="PTHR10799">
    <property type="entry name" value="SNF2/RAD54 HELICASE FAMILY"/>
    <property type="match status" value="1"/>
</dbReference>
<dbReference type="InterPro" id="IPR011011">
    <property type="entry name" value="Znf_FYVE_PHD"/>
</dbReference>
<protein>
    <submittedName>
        <fullName evidence="8">Helicase-like protein</fullName>
    </submittedName>
</protein>
<evidence type="ECO:0000256" key="2">
    <source>
        <dbReference type="ARBA" id="ARBA00022771"/>
    </source>
</evidence>
<evidence type="ECO:0000313" key="8">
    <source>
        <dbReference type="EMBL" id="KAK7194518.1"/>
    </source>
</evidence>
<dbReference type="InterPro" id="IPR001650">
    <property type="entry name" value="Helicase_C-like"/>
</dbReference>
<feature type="domain" description="Helicase ATP-binding" evidence="6">
    <location>
        <begin position="288"/>
        <end position="451"/>
    </location>
</feature>
<proteinExistence type="predicted"/>
<dbReference type="Pfam" id="PF00176">
    <property type="entry name" value="SNF2-rel_dom"/>
    <property type="match status" value="1"/>
</dbReference>
<dbReference type="InterPro" id="IPR014001">
    <property type="entry name" value="Helicase_ATP-bd"/>
</dbReference>
<dbReference type="InterPro" id="IPR027417">
    <property type="entry name" value="P-loop_NTPase"/>
</dbReference>
<dbReference type="GO" id="GO:0008270">
    <property type="term" value="F:zinc ion binding"/>
    <property type="evidence" value="ECO:0007669"/>
    <property type="project" value="UniProtKB-KW"/>
</dbReference>
<dbReference type="Pfam" id="PF00271">
    <property type="entry name" value="Helicase_C"/>
    <property type="match status" value="1"/>
</dbReference>
<keyword evidence="4" id="KW-0862">Zinc</keyword>
<dbReference type="GO" id="GO:0005524">
    <property type="term" value="F:ATP binding"/>
    <property type="evidence" value="ECO:0007669"/>
    <property type="project" value="InterPro"/>
</dbReference>
<evidence type="ECO:0000256" key="1">
    <source>
        <dbReference type="ARBA" id="ARBA00022723"/>
    </source>
</evidence>
<dbReference type="SUPFAM" id="SSF57903">
    <property type="entry name" value="FYVE/PHD zinc finger"/>
    <property type="match status" value="2"/>
</dbReference>
<organism evidence="8 9">
    <name type="scientific">Novymonas esmeraldas</name>
    <dbReference type="NCBI Taxonomy" id="1808958"/>
    <lineage>
        <taxon>Eukaryota</taxon>
        <taxon>Discoba</taxon>
        <taxon>Euglenozoa</taxon>
        <taxon>Kinetoplastea</taxon>
        <taxon>Metakinetoplastina</taxon>
        <taxon>Trypanosomatida</taxon>
        <taxon>Trypanosomatidae</taxon>
        <taxon>Novymonas</taxon>
    </lineage>
</organism>
<dbReference type="SMART" id="SM00490">
    <property type="entry name" value="HELICc"/>
    <property type="match status" value="1"/>
</dbReference>
<keyword evidence="8" id="KW-0347">Helicase</keyword>
<dbReference type="SUPFAM" id="SSF52540">
    <property type="entry name" value="P-loop containing nucleoside triphosphate hydrolases"/>
    <property type="match status" value="2"/>
</dbReference>
<evidence type="ECO:0000256" key="4">
    <source>
        <dbReference type="ARBA" id="ARBA00022833"/>
    </source>
</evidence>
<gene>
    <name evidence="8" type="ORF">NESM_000369000</name>
</gene>
<feature type="compositionally biased region" description="Acidic residues" evidence="5">
    <location>
        <begin position="986"/>
        <end position="1002"/>
    </location>
</feature>
<dbReference type="Gene3D" id="3.30.40.10">
    <property type="entry name" value="Zinc/RING finger domain, C3HC4 (zinc finger)"/>
    <property type="match status" value="2"/>
</dbReference>
<evidence type="ECO:0000313" key="9">
    <source>
        <dbReference type="Proteomes" id="UP001430356"/>
    </source>
</evidence>
<dbReference type="AlphaFoldDB" id="A0AAW0EK34"/>
<sequence length="1002" mass="108576">MNLDNYFARFLHKGGSSGTSRSARGEEPVTLSSTDAAPPMDGGAGVGRSSGDAAESQSRQPPHGSPSAAADGGYPPQRWGGGSTASGVAAAAVEEHAAMSLKRPRAAVAEAVTALSSAPSASTPDVPASKRALTRRAAFAEEGEEEDDELALLLGSQKARQVREVDVMMQDVARAQQQQQQQTASPSSDASSACAVGSLAWATLSSTARGAIAHHFQRQFEWELRHDADLFAAFEPFFRDRALHRIAADEELRPVLHAAPPRITSDDVGALPGCSLRSYQMDGVHFLLQHFHCGMSAILGDDMGLGKTAQVSAFLHCLKQLHGIDGPHLIIAPLSTLTGWTRELARWAPTLRVVKYHGERRTRADVSAGRHNRHAVFVTTPALLHLDKHVFRKRAWVTVVVDEAHVLKAHDTAITSASRRLTSCFRVAVTGTPVHNKTAEVWSLMGFLYPWLMAAHDPRAGDHVRQAEACATVLRRIMLRRTKAEMELGIPPRVDEPVTRLEPTYVQLELLSQLTAHALQGDSTGQQLHGHLTHQRVVCNHPMSLRLLADEGRAQASHGQVEQRLRTAGVPMDEAHLIQPSAKMRHLDALLPRLKAEGHRCLIFSNFTSTLDLLEGMCRLRGYSYERLDGACNRVERELAMLRFNHPTSSRFLFLVTTTAGGVGVTLTGADTVILFDAHFNPQLDRQAADRAHRIGQTRTVHVHRLCLLGTMEEHIRDIAARKACLGDFIVEGGNRHAASRDDGGSGGASRITADDIRSMFESLDAKRRGSQPGLASPAPSSTTAQPDGQVIRDDHDDGGRAADDAMVRDLLRVEERGLPGSAAAAAALARRGGGLASPPLQTHHCFCCGAIMRPMEPLLHCGVCPKAYHASCIGERPPRAGEAPRRFWTCPRHSCATCGKQQAADGAIFMCDACPRSFCFDCLDPRYLEMDASGDRLQHIRETYAGMAEEGVETRRSCYYITCLRCCGLASSSSSSSSSSCVSHEDDEEEASDTSDDDSGQ</sequence>
<dbReference type="InterPro" id="IPR049730">
    <property type="entry name" value="SNF2/RAD54-like_C"/>
</dbReference>
<dbReference type="Gene3D" id="3.40.50.300">
    <property type="entry name" value="P-loop containing nucleotide triphosphate hydrolases"/>
    <property type="match status" value="1"/>
</dbReference>
<dbReference type="GO" id="GO:0004386">
    <property type="term" value="F:helicase activity"/>
    <property type="evidence" value="ECO:0007669"/>
    <property type="project" value="UniProtKB-KW"/>
</dbReference>
<feature type="compositionally biased region" description="Low complexity" evidence="5">
    <location>
        <begin position="972"/>
        <end position="981"/>
    </location>
</feature>
<comment type="caution">
    <text evidence="8">The sequence shown here is derived from an EMBL/GenBank/DDBJ whole genome shotgun (WGS) entry which is preliminary data.</text>
</comment>
<keyword evidence="9" id="KW-1185">Reference proteome</keyword>
<dbReference type="InterPro" id="IPR001965">
    <property type="entry name" value="Znf_PHD"/>
</dbReference>